<protein>
    <recommendedName>
        <fullName evidence="6">Mucoidy inhibitor MuiA family protein</fullName>
    </recommendedName>
</protein>
<dbReference type="InterPro" id="IPR025554">
    <property type="entry name" value="DUF4140"/>
</dbReference>
<accession>A0A4Y3RAC2</accession>
<dbReference type="AlphaFoldDB" id="A0A4Y3RAC2"/>
<feature type="coiled-coil region" evidence="1">
    <location>
        <begin position="106"/>
        <end position="133"/>
    </location>
</feature>
<dbReference type="InterPro" id="IPR037291">
    <property type="entry name" value="DUF4139"/>
</dbReference>
<comment type="caution">
    <text evidence="4">The sequence shown here is derived from an EMBL/GenBank/DDBJ whole genome shotgun (WGS) entry which is preliminary data.</text>
</comment>
<feature type="domain" description="DUF4139" evidence="2">
    <location>
        <begin position="229"/>
        <end position="533"/>
    </location>
</feature>
<dbReference type="PANTHER" id="PTHR31005">
    <property type="entry name" value="DUF4139 DOMAIN-CONTAINING PROTEIN"/>
    <property type="match status" value="1"/>
</dbReference>
<evidence type="ECO:0000256" key="1">
    <source>
        <dbReference type="SAM" id="Coils"/>
    </source>
</evidence>
<evidence type="ECO:0000259" key="3">
    <source>
        <dbReference type="Pfam" id="PF13600"/>
    </source>
</evidence>
<evidence type="ECO:0000313" key="5">
    <source>
        <dbReference type="Proteomes" id="UP000315226"/>
    </source>
</evidence>
<dbReference type="EMBL" id="BJMN01000002">
    <property type="protein sequence ID" value="GEB54681.1"/>
    <property type="molecule type" value="Genomic_DNA"/>
</dbReference>
<keyword evidence="1" id="KW-0175">Coiled coil</keyword>
<dbReference type="OrthoDB" id="9777444at2"/>
<dbReference type="RefSeq" id="WP_141292474.1">
    <property type="nucleotide sequence ID" value="NZ_BJMN01000002.1"/>
</dbReference>
<feature type="domain" description="DUF4140" evidence="3">
    <location>
        <begin position="15"/>
        <end position="137"/>
    </location>
</feature>
<keyword evidence="5" id="KW-1185">Reference proteome</keyword>
<dbReference type="Pfam" id="PF13600">
    <property type="entry name" value="DUF4140"/>
    <property type="match status" value="1"/>
</dbReference>
<dbReference type="Proteomes" id="UP000315226">
    <property type="component" value="Unassembled WGS sequence"/>
</dbReference>
<evidence type="ECO:0008006" key="6">
    <source>
        <dbReference type="Google" id="ProtNLM"/>
    </source>
</evidence>
<feature type="coiled-coil region" evidence="1">
    <location>
        <begin position="166"/>
        <end position="207"/>
    </location>
</feature>
<proteinExistence type="predicted"/>
<sequence>MSTDPKPIPLPVTAVTCLEDRAHVERSTVLDLVAGVQRLRLGPISALAVDRTLHAEVTALTTVGVNSDIRAERTDEPAAGRPATVLDVRIVRDWTPRGPLPSADDDSDLRRRVHALEEERVTLEQRRDRLGARLALLGRLASDVLREIGEGTGHGESERPRWARELDRVDEERDEHGERLRTVEARLSAVTAELVSCRRAMELAEEEPAELVGHVELTVEAPAAGPAGLRLSHLTSCALWRPAYRAVLDGKSLTLETEATVWQRTGEDWSDVRLTLSTARSALATEPPRLAEDRLTLKDRSAAERRTVDVELREEEIGNLGPAPVLGLPGVDDGGEARVLRSPAPVSVPGDGRAHRVPLSAFTTAAHREYACSPELSPLVTQVVRFDNLSGHALLAGPVDLVRDGGFGGRGTLEFAAPGAPVELAFGSRDDYRVVRRAEEKRDTTGITQRTVVTRTVQLYLSRFSGPGERDDRVVALRERIPVSEVAAVEVRLRADACSPVPDEVDAEGIVRWDVALPPGGRRKVTLVYELSASSKVTGL</sequence>
<reference evidence="4 5" key="1">
    <citation type="submission" date="2019-06" db="EMBL/GenBank/DDBJ databases">
        <title>Whole genome shotgun sequence of Streptomyces gardneri NBRC 12865.</title>
        <authorList>
            <person name="Hosoyama A."/>
            <person name="Uohara A."/>
            <person name="Ohji S."/>
            <person name="Ichikawa N."/>
        </authorList>
    </citation>
    <scope>NUCLEOTIDE SEQUENCE [LARGE SCALE GENOMIC DNA]</scope>
    <source>
        <strain evidence="4 5">NBRC 12865</strain>
    </source>
</reference>
<dbReference type="PANTHER" id="PTHR31005:SF8">
    <property type="entry name" value="DUF4139 DOMAIN-CONTAINING PROTEIN"/>
    <property type="match status" value="1"/>
</dbReference>
<organism evidence="4 5">
    <name type="scientific">Streptomyces gardneri</name>
    <dbReference type="NCBI Taxonomy" id="66892"/>
    <lineage>
        <taxon>Bacteria</taxon>
        <taxon>Bacillati</taxon>
        <taxon>Actinomycetota</taxon>
        <taxon>Actinomycetes</taxon>
        <taxon>Kitasatosporales</taxon>
        <taxon>Streptomycetaceae</taxon>
        <taxon>Streptomyces</taxon>
    </lineage>
</organism>
<dbReference type="InterPro" id="IPR011935">
    <property type="entry name" value="CHP02231"/>
</dbReference>
<evidence type="ECO:0000259" key="2">
    <source>
        <dbReference type="Pfam" id="PF13598"/>
    </source>
</evidence>
<evidence type="ECO:0000313" key="4">
    <source>
        <dbReference type="EMBL" id="GEB54681.1"/>
    </source>
</evidence>
<dbReference type="Pfam" id="PF13598">
    <property type="entry name" value="DUF4139"/>
    <property type="match status" value="1"/>
</dbReference>
<name>A0A4Y3RAC2_9ACTN</name>
<gene>
    <name evidence="4" type="ORF">SGA01_02860</name>
</gene>